<evidence type="ECO:0000256" key="1">
    <source>
        <dbReference type="SAM" id="MobiDB-lite"/>
    </source>
</evidence>
<dbReference type="Proteomes" id="UP001596388">
    <property type="component" value="Unassembled WGS sequence"/>
</dbReference>
<dbReference type="Pfam" id="PF00092">
    <property type="entry name" value="VWA"/>
    <property type="match status" value="1"/>
</dbReference>
<protein>
    <submittedName>
        <fullName evidence="3">VWA domain-containing protein</fullName>
    </submittedName>
</protein>
<dbReference type="Gene3D" id="3.40.50.410">
    <property type="entry name" value="von Willebrand factor, type A domain"/>
    <property type="match status" value="1"/>
</dbReference>
<dbReference type="CDD" id="cd00198">
    <property type="entry name" value="vWFA"/>
    <property type="match status" value="1"/>
</dbReference>
<dbReference type="EMBL" id="JBHTAG010000001">
    <property type="protein sequence ID" value="MFC7095706.1"/>
    <property type="molecule type" value="Genomic_DNA"/>
</dbReference>
<feature type="region of interest" description="Disordered" evidence="1">
    <location>
        <begin position="334"/>
        <end position="354"/>
    </location>
</feature>
<dbReference type="InterPro" id="IPR002035">
    <property type="entry name" value="VWF_A"/>
</dbReference>
<dbReference type="GeneID" id="79271915"/>
<evidence type="ECO:0000313" key="4">
    <source>
        <dbReference type="Proteomes" id="UP001596388"/>
    </source>
</evidence>
<dbReference type="InterPro" id="IPR036465">
    <property type="entry name" value="vWFA_dom_sf"/>
</dbReference>
<sequence>MNSPPSDTDDRNRLSSGNESSGRVGLGRRTALKTAALGVGVLPFVRRGRAYRQPSYPYLDILSVDPTDCPSVLVNVAVNSDPGREGELDVDQFTIIEDGVEQSIEEFSFTSSSADIAFAFDNSGSMEDEIVRMQREVRGLTDAIEDAGIYARYGLVSFRERVRVESELTADAAAFDTAVDRLRPGGGGTSPRRENSFDGIARTLGLDFRPAAQKVVVVITDSLAHYGGDDTGVTDLTIDQVARRVRESGVAFIAVSPDQDDPSSSIRVLADRVDGLWIDIRGGSFTEILRRIRELVTTAYVLRYDTDAGAGESRDLTVTVADPQLGLERDSTTLDIPADADCGDDTGGDGTDRRRTVMITANGPIEYTMAVEGTVQPDRYGGDFAADDNDDPEEVDDGVFSYSNDTGPRPENAGPTNFRGDRFVFSGVVEEFDVDPRSSGTDYNVYLDDSNTTVERVRQFRDVEEHSLMITANGPVDYTVTVDGTLEPDRFGGIFVGDTLDLPVETSGGYLRVTDDTGPMADDADPFAFRGDRFLVDGLVRLLDVDAFDDDTVVKCYLDERLTPIDEIVSPLAGGDDPLEGYADGTGIEGDGSVLEILSTADNQFGYTAVVDGEAEKSAADGNAADDGDQVRSRGGVAVIKGTTGDEAGDVYEFTGELLSVTIVGVDNGFEIEVDDRRVTDVVLK</sequence>
<comment type="caution">
    <text evidence="3">The sequence shown here is derived from an EMBL/GenBank/DDBJ whole genome shotgun (WGS) entry which is preliminary data.</text>
</comment>
<organism evidence="3 4">
    <name type="scientific">Halobaculum marinum</name>
    <dbReference type="NCBI Taxonomy" id="3031996"/>
    <lineage>
        <taxon>Archaea</taxon>
        <taxon>Methanobacteriati</taxon>
        <taxon>Methanobacteriota</taxon>
        <taxon>Stenosarchaea group</taxon>
        <taxon>Halobacteria</taxon>
        <taxon>Halobacteriales</taxon>
        <taxon>Haloferacaceae</taxon>
        <taxon>Halobaculum</taxon>
    </lineage>
</organism>
<dbReference type="RefSeq" id="WP_276239684.1">
    <property type="nucleotide sequence ID" value="NZ_CP119991.1"/>
</dbReference>
<feature type="region of interest" description="Disordered" evidence="1">
    <location>
        <begin position="1"/>
        <end position="25"/>
    </location>
</feature>
<reference evidence="3 4" key="1">
    <citation type="journal article" date="2019" name="Int. J. Syst. Evol. Microbiol.">
        <title>The Global Catalogue of Microorganisms (GCM) 10K type strain sequencing project: providing services to taxonomists for standard genome sequencing and annotation.</title>
        <authorList>
            <consortium name="The Broad Institute Genomics Platform"/>
            <consortium name="The Broad Institute Genome Sequencing Center for Infectious Disease"/>
            <person name="Wu L."/>
            <person name="Ma J."/>
        </authorList>
    </citation>
    <scope>NUCLEOTIDE SEQUENCE [LARGE SCALE GENOMIC DNA]</scope>
    <source>
        <strain evidence="3 4">DT55</strain>
    </source>
</reference>
<gene>
    <name evidence="3" type="ORF">ACFQKD_00170</name>
</gene>
<dbReference type="AlphaFoldDB" id="A0ABD5WTX4"/>
<feature type="domain" description="VWFA" evidence="2">
    <location>
        <begin position="115"/>
        <end position="296"/>
    </location>
</feature>
<accession>A0ABD5WTX4</accession>
<dbReference type="PROSITE" id="PS50234">
    <property type="entry name" value="VWFA"/>
    <property type="match status" value="1"/>
</dbReference>
<evidence type="ECO:0000313" key="3">
    <source>
        <dbReference type="EMBL" id="MFC7095706.1"/>
    </source>
</evidence>
<evidence type="ECO:0000259" key="2">
    <source>
        <dbReference type="PROSITE" id="PS50234"/>
    </source>
</evidence>
<name>A0ABD5WTX4_9EURY</name>
<keyword evidence="4" id="KW-1185">Reference proteome</keyword>
<dbReference type="SUPFAM" id="SSF53300">
    <property type="entry name" value="vWA-like"/>
    <property type="match status" value="1"/>
</dbReference>
<proteinExistence type="predicted"/>
<dbReference type="SMART" id="SM00327">
    <property type="entry name" value="VWA"/>
    <property type="match status" value="1"/>
</dbReference>